<dbReference type="PRINTS" id="PR00080">
    <property type="entry name" value="SDRFAMILY"/>
</dbReference>
<gene>
    <name evidence="3" type="ORF">EAH82_11240</name>
</gene>
<dbReference type="EMBL" id="RCZI01000002">
    <property type="protein sequence ID" value="TPG29302.1"/>
    <property type="molecule type" value="Genomic_DNA"/>
</dbReference>
<protein>
    <submittedName>
        <fullName evidence="3">Glucose 1-dehydrogenase</fullName>
        <ecNumber evidence="3">1.1.1.47</ecNumber>
    </submittedName>
</protein>
<accession>A0A502DXZ9</accession>
<dbReference type="InterPro" id="IPR036291">
    <property type="entry name" value="NAD(P)-bd_dom_sf"/>
</dbReference>
<dbReference type="InterPro" id="IPR002347">
    <property type="entry name" value="SDR_fam"/>
</dbReference>
<dbReference type="GO" id="GO:0047936">
    <property type="term" value="F:glucose 1-dehydrogenase [NAD(P)+] activity"/>
    <property type="evidence" value="ECO:0007669"/>
    <property type="project" value="UniProtKB-EC"/>
</dbReference>
<evidence type="ECO:0000313" key="3">
    <source>
        <dbReference type="EMBL" id="TPG29302.1"/>
    </source>
</evidence>
<dbReference type="OrthoDB" id="6823797at2"/>
<proteinExistence type="inferred from homology"/>
<evidence type="ECO:0000313" key="4">
    <source>
        <dbReference type="Proteomes" id="UP000319212"/>
    </source>
</evidence>
<dbReference type="PRINTS" id="PR00081">
    <property type="entry name" value="GDHRDH"/>
</dbReference>
<comment type="caution">
    <text evidence="3">The sequence shown here is derived from an EMBL/GenBank/DDBJ whole genome shotgun (WGS) entry which is preliminary data.</text>
</comment>
<organism evidence="3 4">
    <name type="scientific">Variovorax guangxiensis</name>
    <dbReference type="NCBI Taxonomy" id="1775474"/>
    <lineage>
        <taxon>Bacteria</taxon>
        <taxon>Pseudomonadati</taxon>
        <taxon>Pseudomonadota</taxon>
        <taxon>Betaproteobacteria</taxon>
        <taxon>Burkholderiales</taxon>
        <taxon>Comamonadaceae</taxon>
        <taxon>Variovorax</taxon>
    </lineage>
</organism>
<dbReference type="PROSITE" id="PS00061">
    <property type="entry name" value="ADH_SHORT"/>
    <property type="match status" value="1"/>
</dbReference>
<comment type="similarity">
    <text evidence="1">Belongs to the short-chain dehydrogenases/reductases (SDR) family.</text>
</comment>
<evidence type="ECO:0000256" key="2">
    <source>
        <dbReference type="ARBA" id="ARBA00023002"/>
    </source>
</evidence>
<dbReference type="AlphaFoldDB" id="A0A502DXZ9"/>
<keyword evidence="2 3" id="KW-0560">Oxidoreductase</keyword>
<reference evidence="3 4" key="1">
    <citation type="journal article" date="2019" name="Environ. Microbiol.">
        <title>Species interactions and distinct microbial communities in high Arctic permafrost affected cryosols are associated with the CH4 and CO2 gas fluxes.</title>
        <authorList>
            <person name="Altshuler I."/>
            <person name="Hamel J."/>
            <person name="Turney S."/>
            <person name="Magnuson E."/>
            <person name="Levesque R."/>
            <person name="Greer C."/>
            <person name="Whyte L.G."/>
        </authorList>
    </citation>
    <scope>NUCLEOTIDE SEQUENCE [LARGE SCALE GENOMIC DNA]</scope>
    <source>
        <strain evidence="3 4">S06.C</strain>
    </source>
</reference>
<dbReference type="Pfam" id="PF13561">
    <property type="entry name" value="adh_short_C2"/>
    <property type="match status" value="1"/>
</dbReference>
<sequence>MRLKDKVAIVTGAASGFGAETARLFAREGALVVVADLNIAGAKSVAAEIGSAGLAIECDVSRRADVDRLVASSIKEFGVPDIVVNNAGFTHKNQPLLNVDEALFDKVFAVNVKSIFHMVHAVVPHMRQRGSGVMLNIGSTAGIRPRPGLSWYNASKAAVNLLSKSLAVELGKDGIRVNVICPVMGETAMLGDFMGVPDTPENRERFIATIPLGRLSKPLDIARAALYLASDEAEFITGVEFPVDGGRTV</sequence>
<evidence type="ECO:0000256" key="1">
    <source>
        <dbReference type="ARBA" id="ARBA00006484"/>
    </source>
</evidence>
<name>A0A502DXZ9_9BURK</name>
<dbReference type="Proteomes" id="UP000319212">
    <property type="component" value="Unassembled WGS sequence"/>
</dbReference>
<dbReference type="InterPro" id="IPR020904">
    <property type="entry name" value="Sc_DH/Rdtase_CS"/>
</dbReference>
<dbReference type="FunFam" id="3.40.50.720:FF:000084">
    <property type="entry name" value="Short-chain dehydrogenase reductase"/>
    <property type="match status" value="1"/>
</dbReference>
<dbReference type="PANTHER" id="PTHR43639:SF1">
    <property type="entry name" value="SHORT-CHAIN DEHYDROGENASE_REDUCTASE FAMILY PROTEIN"/>
    <property type="match status" value="1"/>
</dbReference>
<dbReference type="EC" id="1.1.1.47" evidence="3"/>
<dbReference type="Gene3D" id="3.40.50.720">
    <property type="entry name" value="NAD(P)-binding Rossmann-like Domain"/>
    <property type="match status" value="1"/>
</dbReference>
<dbReference type="PANTHER" id="PTHR43639">
    <property type="entry name" value="OXIDOREDUCTASE, SHORT-CHAIN DEHYDROGENASE/REDUCTASE FAMILY (AFU_ORTHOLOGUE AFUA_5G02870)"/>
    <property type="match status" value="1"/>
</dbReference>
<dbReference type="SUPFAM" id="SSF51735">
    <property type="entry name" value="NAD(P)-binding Rossmann-fold domains"/>
    <property type="match status" value="1"/>
</dbReference>
<dbReference type="NCBIfam" id="NF005559">
    <property type="entry name" value="PRK07231.1"/>
    <property type="match status" value="1"/>
</dbReference>
<dbReference type="RefSeq" id="WP_140841684.1">
    <property type="nucleotide sequence ID" value="NZ_RCZI01000002.1"/>
</dbReference>